<sequence length="161" mass="18157">MKADDLLRGVITPALTALKLRSWQAEQLCLGTAIAESNLESLFQIGGGPARGLWQIEPFTARDVLRRYLGRRLDLRWRLKQAVYPLGGMTWRTNWTDEALSHALRVNLALGAAVCRLIYLWVPEPIPDDLEGQAAYWVDHYNKGGAGTVEHYIKAWEGAER</sequence>
<gene>
    <name evidence="1" type="ORF">LCGC14_0896000</name>
</gene>
<name>A0A0F9RH34_9ZZZZ</name>
<comment type="caution">
    <text evidence="1">The sequence shown here is derived from an EMBL/GenBank/DDBJ whole genome shotgun (WGS) entry which is preliminary data.</text>
</comment>
<evidence type="ECO:0000313" key="1">
    <source>
        <dbReference type="EMBL" id="KKN24336.1"/>
    </source>
</evidence>
<reference evidence="1" key="1">
    <citation type="journal article" date="2015" name="Nature">
        <title>Complex archaea that bridge the gap between prokaryotes and eukaryotes.</title>
        <authorList>
            <person name="Spang A."/>
            <person name="Saw J.H."/>
            <person name="Jorgensen S.L."/>
            <person name="Zaremba-Niedzwiedzka K."/>
            <person name="Martijn J."/>
            <person name="Lind A.E."/>
            <person name="van Eijk R."/>
            <person name="Schleper C."/>
            <person name="Guy L."/>
            <person name="Ettema T.J."/>
        </authorList>
    </citation>
    <scope>NUCLEOTIDE SEQUENCE</scope>
</reference>
<proteinExistence type="predicted"/>
<evidence type="ECO:0008006" key="2">
    <source>
        <dbReference type="Google" id="ProtNLM"/>
    </source>
</evidence>
<dbReference type="EMBL" id="LAZR01002890">
    <property type="protein sequence ID" value="KKN24336.1"/>
    <property type="molecule type" value="Genomic_DNA"/>
</dbReference>
<dbReference type="AlphaFoldDB" id="A0A0F9RH34"/>
<accession>A0A0F9RH34</accession>
<protein>
    <recommendedName>
        <fullName evidence="2">Transglycosylase SLT domain-containing protein</fullName>
    </recommendedName>
</protein>
<organism evidence="1">
    <name type="scientific">marine sediment metagenome</name>
    <dbReference type="NCBI Taxonomy" id="412755"/>
    <lineage>
        <taxon>unclassified sequences</taxon>
        <taxon>metagenomes</taxon>
        <taxon>ecological metagenomes</taxon>
    </lineage>
</organism>